<proteinExistence type="predicted"/>
<feature type="region of interest" description="Disordered" evidence="1">
    <location>
        <begin position="1"/>
        <end position="22"/>
    </location>
</feature>
<dbReference type="AlphaFoldDB" id="F2NNR7"/>
<dbReference type="Proteomes" id="UP000007030">
    <property type="component" value="Chromosome"/>
</dbReference>
<evidence type="ECO:0000313" key="3">
    <source>
        <dbReference type="Proteomes" id="UP000007030"/>
    </source>
</evidence>
<evidence type="ECO:0000256" key="1">
    <source>
        <dbReference type="SAM" id="MobiDB-lite"/>
    </source>
</evidence>
<feature type="compositionally biased region" description="Polar residues" evidence="1">
    <location>
        <begin position="1"/>
        <end position="10"/>
    </location>
</feature>
<protein>
    <recommendedName>
        <fullName evidence="4">MULE transposase, conserved domain protein</fullName>
    </recommendedName>
</protein>
<dbReference type="eggNOG" id="COG3464">
    <property type="taxonomic scope" value="Bacteria"/>
</dbReference>
<organism evidence="2 3">
    <name type="scientific">Marinithermus hydrothermalis (strain DSM 14884 / JCM 11576 / T1)</name>
    <dbReference type="NCBI Taxonomy" id="869210"/>
    <lineage>
        <taxon>Bacteria</taxon>
        <taxon>Thermotogati</taxon>
        <taxon>Deinococcota</taxon>
        <taxon>Deinococci</taxon>
        <taxon>Thermales</taxon>
        <taxon>Thermaceae</taxon>
        <taxon>Marinithermus</taxon>
    </lineage>
</organism>
<reference evidence="2 3" key="1">
    <citation type="journal article" date="2012" name="Stand. Genomic Sci.">
        <title>Complete genome sequence of the aerobic, heterotroph Marinithermus hydrothermalis type strain (T1(T)) from a deep-sea hydrothermal vent chimney.</title>
        <authorList>
            <person name="Copeland A."/>
            <person name="Gu W."/>
            <person name="Yasawong M."/>
            <person name="Lapidus A."/>
            <person name="Lucas S."/>
            <person name="Deshpande S."/>
            <person name="Pagani I."/>
            <person name="Tapia R."/>
            <person name="Cheng J.F."/>
            <person name="Goodwin L.A."/>
            <person name="Pitluck S."/>
            <person name="Liolios K."/>
            <person name="Ivanova N."/>
            <person name="Mavromatis K."/>
            <person name="Mikhailova N."/>
            <person name="Pati A."/>
            <person name="Chen A."/>
            <person name="Palaniappan K."/>
            <person name="Land M."/>
            <person name="Pan C."/>
            <person name="Brambilla E.M."/>
            <person name="Rohde M."/>
            <person name="Tindall B.J."/>
            <person name="Sikorski J."/>
            <person name="Goker M."/>
            <person name="Detter J.C."/>
            <person name="Bristow J."/>
            <person name="Eisen J.A."/>
            <person name="Markowitz V."/>
            <person name="Hugenholtz P."/>
            <person name="Kyrpides N.C."/>
            <person name="Klenk H.P."/>
            <person name="Woyke T."/>
        </authorList>
    </citation>
    <scope>NUCLEOTIDE SEQUENCE [LARGE SCALE GENOMIC DNA]</scope>
    <source>
        <strain evidence="3">DSM 14884 / JCM 11576 / T1</strain>
    </source>
</reference>
<feature type="compositionally biased region" description="Pro residues" evidence="1">
    <location>
        <begin position="370"/>
        <end position="383"/>
    </location>
</feature>
<evidence type="ECO:0008006" key="4">
    <source>
        <dbReference type="Google" id="ProtNLM"/>
    </source>
</evidence>
<evidence type="ECO:0000313" key="2">
    <source>
        <dbReference type="EMBL" id="AEB11291.1"/>
    </source>
</evidence>
<name>F2NNR7_MARHT</name>
<gene>
    <name evidence="2" type="ordered locus">Marky_0540</name>
</gene>
<dbReference type="KEGG" id="mhd:Marky_0540"/>
<dbReference type="EMBL" id="CP002630">
    <property type="protein sequence ID" value="AEB11291.1"/>
    <property type="molecule type" value="Genomic_DNA"/>
</dbReference>
<feature type="region of interest" description="Disordered" evidence="1">
    <location>
        <begin position="361"/>
        <end position="383"/>
    </location>
</feature>
<sequence>MKPTEDSPSSIVPCPHCGATREESGGYRRRKLRTFRGIQEVRVKRIRCAQCKRQKRALYPEDCPRSRWYAISIQEHFLILASHRAPESVQNDLAKNLGFPLTRPTRLRWLRSAGARAKRLLQRENRLLRGRVYWGSVDEWAFGRGPKGYGYLYFEAWTGCPLWGDLGHRRRYERVRELLWRLPPRLGVVSDGAQEVGEALGWLGRRLLWARCAFHLMREVRAKVDRKAWGEIREGLRVLRGLGAWGRGEAFFWKELLPRWGKALEGWVRAWEGLQEAWGAEVPPPWTNNVAEVGHGRLWRRRRRRVLRSLEVGESWLMVGLYRMRHRRIGEKSPWERLTGTLSPECWWRPLVGRIKGSTQNLHLPHIPHKPSPPPPGGQRPRA</sequence>
<dbReference type="HOGENOM" id="CLU_764629_0_0_0"/>
<accession>F2NNR7</accession>
<keyword evidence="3" id="KW-1185">Reference proteome</keyword>